<evidence type="ECO:0000259" key="2">
    <source>
        <dbReference type="PROSITE" id="PS50937"/>
    </source>
</evidence>
<dbReference type="PANTHER" id="PTHR30204:SF89">
    <property type="entry name" value="HTH MERR-TYPE DOMAIN-CONTAINING PROTEIN"/>
    <property type="match status" value="1"/>
</dbReference>
<dbReference type="SUPFAM" id="SSF46955">
    <property type="entry name" value="Putative DNA-binding domain"/>
    <property type="match status" value="1"/>
</dbReference>
<evidence type="ECO:0000313" key="4">
    <source>
        <dbReference type="Proteomes" id="UP001597260"/>
    </source>
</evidence>
<keyword evidence="4" id="KW-1185">Reference proteome</keyword>
<dbReference type="RefSeq" id="WP_377567952.1">
    <property type="nucleotide sequence ID" value="NZ_JBHTMP010000006.1"/>
</dbReference>
<dbReference type="Pfam" id="PF13411">
    <property type="entry name" value="MerR_1"/>
    <property type="match status" value="1"/>
</dbReference>
<feature type="domain" description="HTH merR-type" evidence="2">
    <location>
        <begin position="1"/>
        <end position="74"/>
    </location>
</feature>
<dbReference type="Gene3D" id="1.10.1660.10">
    <property type="match status" value="1"/>
</dbReference>
<dbReference type="PROSITE" id="PS50937">
    <property type="entry name" value="HTH_MERR_2"/>
    <property type="match status" value="1"/>
</dbReference>
<reference evidence="4" key="1">
    <citation type="journal article" date="2019" name="Int. J. Syst. Evol. Microbiol.">
        <title>The Global Catalogue of Microorganisms (GCM) 10K type strain sequencing project: providing services to taxonomists for standard genome sequencing and annotation.</title>
        <authorList>
            <consortium name="The Broad Institute Genomics Platform"/>
            <consortium name="The Broad Institute Genome Sequencing Center for Infectious Disease"/>
            <person name="Wu L."/>
            <person name="Ma J."/>
        </authorList>
    </citation>
    <scope>NUCLEOTIDE SEQUENCE [LARGE SCALE GENOMIC DNA]</scope>
    <source>
        <strain evidence="4">JCM 31037</strain>
    </source>
</reference>
<name>A0ABW3YBV5_9ACTN</name>
<organism evidence="3 4">
    <name type="scientific">Micromonospora sonneratiae</name>
    <dbReference type="NCBI Taxonomy" id="1184706"/>
    <lineage>
        <taxon>Bacteria</taxon>
        <taxon>Bacillati</taxon>
        <taxon>Actinomycetota</taxon>
        <taxon>Actinomycetes</taxon>
        <taxon>Micromonosporales</taxon>
        <taxon>Micromonosporaceae</taxon>
        <taxon>Micromonospora</taxon>
    </lineage>
</organism>
<protein>
    <submittedName>
        <fullName evidence="3">MerR family transcriptional regulator</fullName>
    </submittedName>
</protein>
<dbReference type="InterPro" id="IPR000551">
    <property type="entry name" value="MerR-type_HTH_dom"/>
</dbReference>
<dbReference type="EMBL" id="JBHTMP010000006">
    <property type="protein sequence ID" value="MFD1320573.1"/>
    <property type="molecule type" value="Genomic_DNA"/>
</dbReference>
<gene>
    <name evidence="3" type="ORF">ACFQ4H_05640</name>
</gene>
<dbReference type="InterPro" id="IPR047057">
    <property type="entry name" value="MerR_fam"/>
</dbReference>
<dbReference type="InterPro" id="IPR009061">
    <property type="entry name" value="DNA-bd_dom_put_sf"/>
</dbReference>
<dbReference type="SMART" id="SM00422">
    <property type="entry name" value="HTH_MERR"/>
    <property type="match status" value="1"/>
</dbReference>
<evidence type="ECO:0000313" key="3">
    <source>
        <dbReference type="EMBL" id="MFD1320573.1"/>
    </source>
</evidence>
<dbReference type="Proteomes" id="UP001597260">
    <property type="component" value="Unassembled WGS sequence"/>
</dbReference>
<proteinExistence type="predicted"/>
<sequence length="237" mass="25758">MSIGEVLAHLRVEFPDTTISKLRFLEAEGLVEPQRTPAGYRKYSWDDVARLRFVLTAQRDQYLPLRVIRDQLAAMDREQTGSAGRQRPALVAVGPAGEVPGRDAVDGPAAEQPGEVRLARADLVARSGINEGTLTELERLGVLVPSPSGWYDADALIIAQAVAGLAAYGLEPRHLRAYRTAADREVGLFAQLIAPMARQNDPAARARAAETARELVGLSQRLHAALLRVGLRETLGR</sequence>
<evidence type="ECO:0000256" key="1">
    <source>
        <dbReference type="ARBA" id="ARBA00023125"/>
    </source>
</evidence>
<comment type="caution">
    <text evidence="3">The sequence shown here is derived from an EMBL/GenBank/DDBJ whole genome shotgun (WGS) entry which is preliminary data.</text>
</comment>
<accession>A0ABW3YBV5</accession>
<dbReference type="PANTHER" id="PTHR30204">
    <property type="entry name" value="REDOX-CYCLING DRUG-SENSING TRANSCRIPTIONAL ACTIVATOR SOXR"/>
    <property type="match status" value="1"/>
</dbReference>
<keyword evidence="1" id="KW-0238">DNA-binding</keyword>
<dbReference type="CDD" id="cd00592">
    <property type="entry name" value="HTH_MerR-like"/>
    <property type="match status" value="1"/>
</dbReference>